<evidence type="ECO:0000256" key="2">
    <source>
        <dbReference type="ARBA" id="ARBA00013263"/>
    </source>
</evidence>
<dbReference type="KEGG" id="chm:B842_03725"/>
<dbReference type="STRING" id="1223515.B842_03725"/>
<evidence type="ECO:0000256" key="8">
    <source>
        <dbReference type="ARBA" id="ARBA00048501"/>
    </source>
</evidence>
<dbReference type="InterPro" id="IPR011054">
    <property type="entry name" value="Rudment_hybrid_motif"/>
</dbReference>
<dbReference type="InterPro" id="IPR000089">
    <property type="entry name" value="Biotin_lipoyl"/>
</dbReference>
<evidence type="ECO:0000256" key="3">
    <source>
        <dbReference type="ARBA" id="ARBA00022598"/>
    </source>
</evidence>
<dbReference type="PROSITE" id="PS00866">
    <property type="entry name" value="CPSASE_1"/>
    <property type="match status" value="1"/>
</dbReference>
<name>A0A0B5D8N8_9CORY</name>
<protein>
    <recommendedName>
        <fullName evidence="2">biotin carboxylase</fullName>
        <ecNumber evidence="2">6.3.4.14</ecNumber>
    </recommendedName>
</protein>
<dbReference type="Gene3D" id="3.30.470.20">
    <property type="entry name" value="ATP-grasp fold, B domain"/>
    <property type="match status" value="1"/>
</dbReference>
<dbReference type="InterPro" id="IPR011764">
    <property type="entry name" value="Biotin_carboxylation_dom"/>
</dbReference>
<evidence type="ECO:0000256" key="4">
    <source>
        <dbReference type="ARBA" id="ARBA00022741"/>
    </source>
</evidence>
<feature type="domain" description="Biotin carboxylation" evidence="12">
    <location>
        <begin position="5"/>
        <end position="452"/>
    </location>
</feature>
<proteinExistence type="predicted"/>
<evidence type="ECO:0000259" key="12">
    <source>
        <dbReference type="PROSITE" id="PS50979"/>
    </source>
</evidence>
<dbReference type="InterPro" id="IPR011761">
    <property type="entry name" value="ATP-grasp"/>
</dbReference>
<dbReference type="PANTHER" id="PTHR18866">
    <property type="entry name" value="CARBOXYLASE:PYRUVATE/ACETYL-COA/PROPIONYL-COA CARBOXYLASE"/>
    <property type="match status" value="1"/>
</dbReference>
<dbReference type="EMBL" id="CP005286">
    <property type="protein sequence ID" value="AJE32598.1"/>
    <property type="molecule type" value="Genomic_DNA"/>
</dbReference>
<dbReference type="SUPFAM" id="SSF52440">
    <property type="entry name" value="PreATP-grasp domain"/>
    <property type="match status" value="1"/>
</dbReference>
<dbReference type="InterPro" id="IPR005479">
    <property type="entry name" value="CPAse_ATP-bd"/>
</dbReference>
<dbReference type="Pfam" id="PF21139">
    <property type="entry name" value="BT_MCC_alpha"/>
    <property type="match status" value="1"/>
</dbReference>
<dbReference type="SMART" id="SM00878">
    <property type="entry name" value="Biotin_carb_C"/>
    <property type="match status" value="1"/>
</dbReference>
<dbReference type="Gene3D" id="3.30.700.40">
    <property type="match status" value="1"/>
</dbReference>
<dbReference type="InterPro" id="IPR005482">
    <property type="entry name" value="Biotin_COase_C"/>
</dbReference>
<dbReference type="OrthoDB" id="9760256at2"/>
<reference evidence="13 14" key="1">
    <citation type="submission" date="2013-04" db="EMBL/GenBank/DDBJ databases">
        <title>Complete genome sequence of Corynebacterium humireducens DSM 45392(T), isolated from a wastewater-fed microbial fuel cell.</title>
        <authorList>
            <person name="Ruckert C."/>
            <person name="Albersmeier A."/>
            <person name="Kalinowski J."/>
        </authorList>
    </citation>
    <scope>NUCLEOTIDE SEQUENCE [LARGE SCALE GENOMIC DNA]</scope>
    <source>
        <strain evidence="14">MFC-5</strain>
    </source>
</reference>
<evidence type="ECO:0000313" key="14">
    <source>
        <dbReference type="Proteomes" id="UP000031524"/>
    </source>
</evidence>
<dbReference type="PROSITE" id="PS00188">
    <property type="entry name" value="BIOTIN"/>
    <property type="match status" value="1"/>
</dbReference>
<comment type="pathway">
    <text evidence="7">Amino-acid degradation; L-leucine degradation.</text>
</comment>
<dbReference type="PROSITE" id="PS50975">
    <property type="entry name" value="ATP_GRASP"/>
    <property type="match status" value="1"/>
</dbReference>
<dbReference type="InterPro" id="IPR011053">
    <property type="entry name" value="Single_hybrid_motif"/>
</dbReference>
<dbReference type="PROSITE" id="PS00867">
    <property type="entry name" value="CPSASE_2"/>
    <property type="match status" value="1"/>
</dbReference>
<feature type="domain" description="ATP-grasp" evidence="11">
    <location>
        <begin position="124"/>
        <end position="323"/>
    </location>
</feature>
<dbReference type="GO" id="GO:0046872">
    <property type="term" value="F:metal ion binding"/>
    <property type="evidence" value="ECO:0007669"/>
    <property type="project" value="InterPro"/>
</dbReference>
<dbReference type="Pfam" id="PF02786">
    <property type="entry name" value="CPSase_L_D2"/>
    <property type="match status" value="1"/>
</dbReference>
<dbReference type="FunFam" id="3.40.50.20:FF:000010">
    <property type="entry name" value="Propionyl-CoA carboxylase subunit alpha"/>
    <property type="match status" value="1"/>
</dbReference>
<dbReference type="Proteomes" id="UP000031524">
    <property type="component" value="Chromosome"/>
</dbReference>
<dbReference type="Gene3D" id="2.40.50.100">
    <property type="match status" value="1"/>
</dbReference>
<dbReference type="GO" id="GO:0005524">
    <property type="term" value="F:ATP binding"/>
    <property type="evidence" value="ECO:0007669"/>
    <property type="project" value="UniProtKB-UniRule"/>
</dbReference>
<comment type="catalytic activity">
    <reaction evidence="8">
        <text>N(6)-biotinyl-L-lysyl-[protein] + hydrogencarbonate + ATP = N(6)-carboxybiotinyl-L-lysyl-[protein] + ADP + phosphate + H(+)</text>
        <dbReference type="Rhea" id="RHEA:13501"/>
        <dbReference type="Rhea" id="RHEA-COMP:10505"/>
        <dbReference type="Rhea" id="RHEA-COMP:10506"/>
        <dbReference type="ChEBI" id="CHEBI:15378"/>
        <dbReference type="ChEBI" id="CHEBI:17544"/>
        <dbReference type="ChEBI" id="CHEBI:30616"/>
        <dbReference type="ChEBI" id="CHEBI:43474"/>
        <dbReference type="ChEBI" id="CHEBI:83144"/>
        <dbReference type="ChEBI" id="CHEBI:83145"/>
        <dbReference type="ChEBI" id="CHEBI:456216"/>
        <dbReference type="EC" id="6.3.4.14"/>
    </reaction>
    <physiologicalReaction direction="left-to-right" evidence="8">
        <dbReference type="Rhea" id="RHEA:13502"/>
    </physiologicalReaction>
</comment>
<dbReference type="InterPro" id="IPR001882">
    <property type="entry name" value="Biotin_BS"/>
</dbReference>
<evidence type="ECO:0000256" key="1">
    <source>
        <dbReference type="ARBA" id="ARBA00001953"/>
    </source>
</evidence>
<dbReference type="Pfam" id="PF00289">
    <property type="entry name" value="Biotin_carb_N"/>
    <property type="match status" value="1"/>
</dbReference>
<keyword evidence="14" id="KW-1185">Reference proteome</keyword>
<evidence type="ECO:0000256" key="5">
    <source>
        <dbReference type="ARBA" id="ARBA00022840"/>
    </source>
</evidence>
<dbReference type="PROSITE" id="PS50968">
    <property type="entry name" value="BIOTINYL_LIPOYL"/>
    <property type="match status" value="1"/>
</dbReference>
<dbReference type="HOGENOM" id="CLU_000395_3_1_11"/>
<keyword evidence="5 9" id="KW-0067">ATP-binding</keyword>
<keyword evidence="3" id="KW-0436">Ligase</keyword>
<keyword evidence="6" id="KW-0092">Biotin</keyword>
<dbReference type="SUPFAM" id="SSF56059">
    <property type="entry name" value="Glutathione synthetase ATP-binding domain-like"/>
    <property type="match status" value="1"/>
</dbReference>
<dbReference type="InterPro" id="IPR005481">
    <property type="entry name" value="BC-like_N"/>
</dbReference>
<dbReference type="AlphaFoldDB" id="A0A0B5D8N8"/>
<evidence type="ECO:0000313" key="13">
    <source>
        <dbReference type="EMBL" id="AJE32598.1"/>
    </source>
</evidence>
<accession>A0A0B5D8N8</accession>
<dbReference type="PANTHER" id="PTHR18866:SF33">
    <property type="entry name" value="METHYLCROTONOYL-COA CARBOXYLASE SUBUNIT ALPHA, MITOCHONDRIAL-RELATED"/>
    <property type="match status" value="1"/>
</dbReference>
<evidence type="ECO:0000256" key="6">
    <source>
        <dbReference type="ARBA" id="ARBA00023267"/>
    </source>
</evidence>
<dbReference type="SUPFAM" id="SSF51246">
    <property type="entry name" value="Rudiment single hybrid motif"/>
    <property type="match status" value="1"/>
</dbReference>
<evidence type="ECO:0000259" key="11">
    <source>
        <dbReference type="PROSITE" id="PS50975"/>
    </source>
</evidence>
<evidence type="ECO:0000259" key="10">
    <source>
        <dbReference type="PROSITE" id="PS50968"/>
    </source>
</evidence>
<dbReference type="FunFam" id="3.30.470.20:FF:000028">
    <property type="entry name" value="Methylcrotonoyl-CoA carboxylase subunit alpha, mitochondrial"/>
    <property type="match status" value="1"/>
</dbReference>
<comment type="cofactor">
    <cofactor evidence="1">
        <name>biotin</name>
        <dbReference type="ChEBI" id="CHEBI:57586"/>
    </cofactor>
</comment>
<dbReference type="SUPFAM" id="SSF51230">
    <property type="entry name" value="Single hybrid motif"/>
    <property type="match status" value="1"/>
</dbReference>
<dbReference type="RefSeq" id="WP_040085280.1">
    <property type="nucleotide sequence ID" value="NZ_BCSU01000019.1"/>
</dbReference>
<evidence type="ECO:0000256" key="7">
    <source>
        <dbReference type="ARBA" id="ARBA00046317"/>
    </source>
</evidence>
<dbReference type="InterPro" id="IPR048429">
    <property type="entry name" value="MCC_alpha_BT"/>
</dbReference>
<dbReference type="InterPro" id="IPR050856">
    <property type="entry name" value="Biotin_carboxylase_complex"/>
</dbReference>
<dbReference type="InterPro" id="IPR016185">
    <property type="entry name" value="PreATP-grasp_dom_sf"/>
</dbReference>
<dbReference type="CDD" id="cd06850">
    <property type="entry name" value="biotinyl_domain"/>
    <property type="match status" value="1"/>
</dbReference>
<dbReference type="EC" id="6.3.4.14" evidence="2"/>
<dbReference type="GO" id="GO:0004075">
    <property type="term" value="F:biotin carboxylase activity"/>
    <property type="evidence" value="ECO:0007669"/>
    <property type="project" value="UniProtKB-EC"/>
</dbReference>
<feature type="domain" description="Lipoyl-binding" evidence="10">
    <location>
        <begin position="600"/>
        <end position="676"/>
    </location>
</feature>
<dbReference type="Pfam" id="PF00364">
    <property type="entry name" value="Biotin_lipoyl"/>
    <property type="match status" value="1"/>
</dbReference>
<dbReference type="Pfam" id="PF02785">
    <property type="entry name" value="Biotin_carb_C"/>
    <property type="match status" value="1"/>
</dbReference>
<organism evidence="13 14">
    <name type="scientific">Corynebacterium humireducens NBRC 106098 = DSM 45392</name>
    <dbReference type="NCBI Taxonomy" id="1223515"/>
    <lineage>
        <taxon>Bacteria</taxon>
        <taxon>Bacillati</taxon>
        <taxon>Actinomycetota</taxon>
        <taxon>Actinomycetes</taxon>
        <taxon>Mycobacteriales</taxon>
        <taxon>Corynebacteriaceae</taxon>
        <taxon>Corynebacterium</taxon>
    </lineage>
</organism>
<keyword evidence="4 9" id="KW-0547">Nucleotide-binding</keyword>
<sequence length="679" mass="72001">MTTHNIHTVLVANRGEIACRIIRTLKDQGVRSVAVYSDADADAPHVRDADIAVHIGASPARESYLVIDKIIDAARRTGANAIHPGYGFLAENSTFAQACADNDIIFMGPPASAIETMGDKISARAAVEARDVPTVPGISRPGLTDEEIIAAAPEIGFPVLIKPSAGGGGKGMHRIEDPADLPEALVTARREAAGAFGDDTLFLEHFVDTPRHIEVQILADAHGNVVHLGERECSLQRRHQKVIEEAPSPLLDATTREAIGQAACDAARSVGYVGAGTVEFIVPAARPDDFYFMEMNTRLQVEHPVTEMVTGHDLVALQLAIARGEELPIRQEDITLTGHSIEARIYAEDPANGFLPTGGRIASVVKPEGPGVRVDSGITDGSEISSLYDPMLMKVIVHGADRAEALSRLDRALANTVVAGVGVNTDFCRFLINVPQVVAGDLHTGLLDEVVDDYRVSDVPDDALVASAMVWLAQRWPDQPGSAWAIPDGWRPGLPAEQRVRFAWEGGSSLISLRGTPAAAEVTVHDAVAGLTSEDEAARAEPRTVSATVHRDGDSWRVTVDGLTRHWQIDAIGNGSTPETVVSSDEGTWVLRQEHVARSRADEDADGDGTLASPMPGTVIALSAEPGTRVSAGDAVLVVEAMKMEHVLRAAHDGIVAYHCSAGDQVPAGKALASVAADD</sequence>
<evidence type="ECO:0000256" key="9">
    <source>
        <dbReference type="PROSITE-ProRule" id="PRU00409"/>
    </source>
</evidence>
<gene>
    <name evidence="13" type="ORF">B842_03725</name>
</gene>
<dbReference type="PROSITE" id="PS50979">
    <property type="entry name" value="BC"/>
    <property type="match status" value="1"/>
</dbReference>